<keyword evidence="1" id="KW-1133">Transmembrane helix</keyword>
<keyword evidence="3" id="KW-1185">Reference proteome</keyword>
<evidence type="ECO:0000313" key="3">
    <source>
        <dbReference type="Proteomes" id="UP000023430"/>
    </source>
</evidence>
<organism evidence="2 3">
    <name type="scientific">Roseivivax isoporae LMG 25204</name>
    <dbReference type="NCBI Taxonomy" id="1449351"/>
    <lineage>
        <taxon>Bacteria</taxon>
        <taxon>Pseudomonadati</taxon>
        <taxon>Pseudomonadota</taxon>
        <taxon>Alphaproteobacteria</taxon>
        <taxon>Rhodobacterales</taxon>
        <taxon>Roseobacteraceae</taxon>
        <taxon>Roseivivax</taxon>
    </lineage>
</organism>
<dbReference type="Proteomes" id="UP000023430">
    <property type="component" value="Unassembled WGS sequence"/>
</dbReference>
<evidence type="ECO:0000256" key="1">
    <source>
        <dbReference type="SAM" id="Phobius"/>
    </source>
</evidence>
<protein>
    <submittedName>
        <fullName evidence="2">Pullulanase</fullName>
    </submittedName>
</protein>
<dbReference type="NCBIfam" id="TIGR03054">
    <property type="entry name" value="photo_alph_chp1"/>
    <property type="match status" value="1"/>
</dbReference>
<evidence type="ECO:0000313" key="2">
    <source>
        <dbReference type="EMBL" id="ETX29667.1"/>
    </source>
</evidence>
<proteinExistence type="predicted"/>
<comment type="caution">
    <text evidence="2">The sequence shown here is derived from an EMBL/GenBank/DDBJ whole genome shotgun (WGS) entry which is preliminary data.</text>
</comment>
<dbReference type="OrthoDB" id="7848123at2"/>
<name>X7F9T9_9RHOB</name>
<dbReference type="STRING" id="1449351.RISW2_22550"/>
<feature type="transmembrane region" description="Helical" evidence="1">
    <location>
        <begin position="20"/>
        <end position="40"/>
    </location>
</feature>
<keyword evidence="1" id="KW-0812">Transmembrane</keyword>
<reference evidence="2 3" key="1">
    <citation type="submission" date="2014-01" db="EMBL/GenBank/DDBJ databases">
        <title>Roseivivax isoporae LMG 25204 Genome Sequencing.</title>
        <authorList>
            <person name="Lai Q."/>
            <person name="Li G."/>
            <person name="Shao Z."/>
        </authorList>
    </citation>
    <scope>NUCLEOTIDE SEQUENCE [LARGE SCALE GENOMIC DNA]</scope>
    <source>
        <strain evidence="2 3">LMG 25204</strain>
    </source>
</reference>
<accession>X7F9T9</accession>
<dbReference type="eggNOG" id="ENOG50300VX">
    <property type="taxonomic scope" value="Bacteria"/>
</dbReference>
<sequence length="152" mass="16421">MSDTSPRFRTEDKDLVPRALVRAMLAMVLASLALTTWAVWTDRPLEATPPESAAVLERTLYITGDMSGAARVLDADGTLIADMPPETGGFVSGVWRVLQRKRTNARVPLDGPVRLVASENGRIAIVDPSTGWRADLMGFGADNAAAFARLLR</sequence>
<dbReference type="RefSeq" id="WP_043768471.1">
    <property type="nucleotide sequence ID" value="NZ_JAME01000008.1"/>
</dbReference>
<dbReference type="EMBL" id="JAME01000008">
    <property type="protein sequence ID" value="ETX29667.1"/>
    <property type="molecule type" value="Genomic_DNA"/>
</dbReference>
<dbReference type="AlphaFoldDB" id="X7F9T9"/>
<keyword evidence="1" id="KW-0472">Membrane</keyword>
<gene>
    <name evidence="2" type="ORF">RISW2_22550</name>
</gene>
<dbReference type="InterPro" id="IPR017495">
    <property type="entry name" value="PuhC"/>
</dbReference>